<sequence>MAEAHEIQKLIYTSLRETFTGANAQLRKKKAIKSLLEQHERRPQIQNLLQKGYDIDRIANLAHTLLQDEIFESTAKAKARFPEIFKAPVSSAVAPKMMQSQVTTNSVATTEVTKPKSTNSVTTTEVAKPKSTDSKEKDEKNNTGKPDIKTTNIKSQPQILPETPQLTTSPDSICLPFWYQHRIMVQIQTILEKACFNFALRKLGEIVQANAWECAEAIELNRWPQILFENQDKLDRKPLEDMEKSVPDILTSIRQIRHTAVHRLRLPARSALDLVSDAEVFAKLLQDNASTGMISTIRQHISVAVEDMEEAKRSLELKISEIEKDYAEKRIQLANEEAAMLASAMKENKENDFFANANPDDTLDALIAAHARWNNRGGILLSIDETRGPEKRHEPGSKTEVVHDPIMSVEKRAEPSGSCVTLAESQPKPGKEFGHPSKDLNAHSSEDVAMPTTTCETGGDHPERPKAVAMLDQSNLAPRPYTADGPPKLNATLHSSSTSECEYWATPCGSRSPTQKAPTMNGFKVSAATSE</sequence>
<organism evidence="3 4">
    <name type="scientific">Curvularia clavata</name>
    <dbReference type="NCBI Taxonomy" id="95742"/>
    <lineage>
        <taxon>Eukaryota</taxon>
        <taxon>Fungi</taxon>
        <taxon>Dikarya</taxon>
        <taxon>Ascomycota</taxon>
        <taxon>Pezizomycotina</taxon>
        <taxon>Dothideomycetes</taxon>
        <taxon>Pleosporomycetidae</taxon>
        <taxon>Pleosporales</taxon>
        <taxon>Pleosporineae</taxon>
        <taxon>Pleosporaceae</taxon>
        <taxon>Curvularia</taxon>
    </lineage>
</organism>
<feature type="region of interest" description="Disordered" evidence="2">
    <location>
        <begin position="477"/>
        <end position="496"/>
    </location>
</feature>
<feature type="region of interest" description="Disordered" evidence="2">
    <location>
        <begin position="507"/>
        <end position="531"/>
    </location>
</feature>
<protein>
    <submittedName>
        <fullName evidence="3">Anion exchange family protein</fullName>
    </submittedName>
</protein>
<feature type="coiled-coil region" evidence="1">
    <location>
        <begin position="305"/>
        <end position="339"/>
    </location>
</feature>
<accession>A0A9Q9DUA0</accession>
<feature type="region of interest" description="Disordered" evidence="2">
    <location>
        <begin position="104"/>
        <end position="154"/>
    </location>
</feature>
<keyword evidence="4" id="KW-1185">Reference proteome</keyword>
<evidence type="ECO:0000256" key="1">
    <source>
        <dbReference type="SAM" id="Coils"/>
    </source>
</evidence>
<keyword evidence="1" id="KW-0175">Coiled coil</keyword>
<evidence type="ECO:0000313" key="4">
    <source>
        <dbReference type="Proteomes" id="UP001056012"/>
    </source>
</evidence>
<feature type="compositionally biased region" description="Polar residues" evidence="2">
    <location>
        <begin position="509"/>
        <end position="518"/>
    </location>
</feature>
<name>A0A9Q9DUA0_CURCL</name>
<dbReference type="VEuPathDB" id="FungiDB:yc1106_08027"/>
<dbReference type="OrthoDB" id="5324651at2759"/>
<dbReference type="AlphaFoldDB" id="A0A9Q9DUA0"/>
<evidence type="ECO:0000256" key="2">
    <source>
        <dbReference type="SAM" id="MobiDB-lite"/>
    </source>
</evidence>
<feature type="region of interest" description="Disordered" evidence="2">
    <location>
        <begin position="411"/>
        <end position="438"/>
    </location>
</feature>
<feature type="compositionally biased region" description="Polar residues" evidence="2">
    <location>
        <begin position="104"/>
        <end position="125"/>
    </location>
</feature>
<proteinExistence type="predicted"/>
<evidence type="ECO:0000313" key="3">
    <source>
        <dbReference type="EMBL" id="USP80753.1"/>
    </source>
</evidence>
<reference evidence="3" key="1">
    <citation type="submission" date="2021-12" db="EMBL/GenBank/DDBJ databases">
        <title>Curvularia clavata genome.</title>
        <authorList>
            <person name="Cao Y."/>
        </authorList>
    </citation>
    <scope>NUCLEOTIDE SEQUENCE</scope>
    <source>
        <strain evidence="3">Yc1106</strain>
    </source>
</reference>
<dbReference type="Proteomes" id="UP001056012">
    <property type="component" value="Chromosome 6"/>
</dbReference>
<gene>
    <name evidence="3" type="ORF">yc1106_08027</name>
</gene>
<feature type="compositionally biased region" description="Basic and acidic residues" evidence="2">
    <location>
        <begin position="429"/>
        <end position="438"/>
    </location>
</feature>
<feature type="compositionally biased region" description="Basic and acidic residues" evidence="2">
    <location>
        <begin position="127"/>
        <end position="148"/>
    </location>
</feature>
<dbReference type="EMBL" id="CP089279">
    <property type="protein sequence ID" value="USP80753.1"/>
    <property type="molecule type" value="Genomic_DNA"/>
</dbReference>